<feature type="chain" id="PRO_5032581223" description="Ferredoxin" evidence="9">
    <location>
        <begin position="19"/>
        <end position="485"/>
    </location>
</feature>
<dbReference type="Proteomes" id="UP000604825">
    <property type="component" value="Unassembled WGS sequence"/>
</dbReference>
<keyword evidence="8" id="KW-0150">Chloroplast</keyword>
<reference evidence="12" key="1">
    <citation type="submission" date="2020-10" db="EMBL/GenBank/DDBJ databases">
        <authorList>
            <person name="Han B."/>
            <person name="Lu T."/>
            <person name="Zhao Q."/>
            <person name="Huang X."/>
            <person name="Zhao Y."/>
        </authorList>
    </citation>
    <scope>NUCLEOTIDE SEQUENCE</scope>
</reference>
<dbReference type="CDD" id="cd00207">
    <property type="entry name" value="fer2"/>
    <property type="match status" value="1"/>
</dbReference>
<dbReference type="GO" id="GO:0009055">
    <property type="term" value="F:electron transfer activity"/>
    <property type="evidence" value="ECO:0007669"/>
    <property type="project" value="InterPro"/>
</dbReference>
<feature type="domain" description="2Fe-2S ferredoxin-type" evidence="10">
    <location>
        <begin position="392"/>
        <end position="482"/>
    </location>
</feature>
<dbReference type="InterPro" id="IPR001223">
    <property type="entry name" value="Glyco_hydro18_cat"/>
</dbReference>
<dbReference type="InterPro" id="IPR012675">
    <property type="entry name" value="Beta-grasp_dom_sf"/>
</dbReference>
<protein>
    <recommendedName>
        <fullName evidence="8">Ferredoxin</fullName>
        <ecNumber evidence="6">3.2.1.-</ecNumber>
    </recommendedName>
</protein>
<evidence type="ECO:0000256" key="9">
    <source>
        <dbReference type="SAM" id="SignalP"/>
    </source>
</evidence>
<dbReference type="PROSITE" id="PS51910">
    <property type="entry name" value="GH18_2"/>
    <property type="match status" value="1"/>
</dbReference>
<dbReference type="EC" id="3.2.1.-" evidence="6"/>
<dbReference type="GO" id="GO:0022900">
    <property type="term" value="P:electron transport chain"/>
    <property type="evidence" value="ECO:0007669"/>
    <property type="project" value="InterPro"/>
</dbReference>
<keyword evidence="5 6" id="KW-0326">Glycosidase</keyword>
<name>A0A811NVR0_9POAL</name>
<dbReference type="GO" id="GO:0009507">
    <property type="term" value="C:chloroplast"/>
    <property type="evidence" value="ECO:0007669"/>
    <property type="project" value="UniProtKB-SubCell"/>
</dbReference>
<dbReference type="InterPro" id="IPR006058">
    <property type="entry name" value="2Fe2S_fd_BS"/>
</dbReference>
<keyword evidence="1 8" id="KW-0001">2Fe-2S</keyword>
<dbReference type="OrthoDB" id="6020543at2759"/>
<dbReference type="PROSITE" id="PS00197">
    <property type="entry name" value="2FE2S_FER_1"/>
    <property type="match status" value="1"/>
</dbReference>
<dbReference type="NCBIfam" id="TIGR02008">
    <property type="entry name" value="fdx_plant"/>
    <property type="match status" value="1"/>
</dbReference>
<dbReference type="PROSITE" id="PS51085">
    <property type="entry name" value="2FE2S_FER_2"/>
    <property type="match status" value="1"/>
</dbReference>
<dbReference type="SUPFAM" id="SSF51445">
    <property type="entry name" value="(Trans)glycosidases"/>
    <property type="match status" value="2"/>
</dbReference>
<evidence type="ECO:0000256" key="2">
    <source>
        <dbReference type="ARBA" id="ARBA00022801"/>
    </source>
</evidence>
<feature type="signal peptide" evidence="9">
    <location>
        <begin position="1"/>
        <end position="18"/>
    </location>
</feature>
<comment type="cofactor">
    <cofactor evidence="8">
        <name>[2Fe-2S] cluster</name>
        <dbReference type="ChEBI" id="CHEBI:190135"/>
    </cofactor>
    <text evidence="8">Binds 1 [2Fe-2S] cluster.</text>
</comment>
<evidence type="ECO:0000259" key="11">
    <source>
        <dbReference type="PROSITE" id="PS51910"/>
    </source>
</evidence>
<evidence type="ECO:0000256" key="4">
    <source>
        <dbReference type="ARBA" id="ARBA00023014"/>
    </source>
</evidence>
<dbReference type="InterPro" id="IPR001041">
    <property type="entry name" value="2Fe-2S_ferredoxin-type"/>
</dbReference>
<dbReference type="InterPro" id="IPR050542">
    <property type="entry name" value="Glycosyl_Hydrlase18_Chitinase"/>
</dbReference>
<keyword evidence="4 8" id="KW-0411">Iron-sulfur</keyword>
<dbReference type="AlphaFoldDB" id="A0A811NVR0"/>
<dbReference type="Gene3D" id="3.10.20.30">
    <property type="match status" value="1"/>
</dbReference>
<dbReference type="Pfam" id="PF00704">
    <property type="entry name" value="Glyco_hydro_18"/>
    <property type="match status" value="1"/>
</dbReference>
<accession>A0A811NVR0</accession>
<dbReference type="GO" id="GO:0051537">
    <property type="term" value="F:2 iron, 2 sulfur cluster binding"/>
    <property type="evidence" value="ECO:0007669"/>
    <property type="project" value="UniProtKB-KW"/>
</dbReference>
<dbReference type="GO" id="GO:0005576">
    <property type="term" value="C:extracellular region"/>
    <property type="evidence" value="ECO:0007669"/>
    <property type="project" value="TreeGrafter"/>
</dbReference>
<gene>
    <name evidence="12" type="ORF">NCGR_LOCUS19655</name>
</gene>
<dbReference type="SUPFAM" id="SSF54292">
    <property type="entry name" value="2Fe-2S ferredoxin-like"/>
    <property type="match status" value="1"/>
</dbReference>
<keyword evidence="3" id="KW-0809">Transit peptide</keyword>
<evidence type="ECO:0000256" key="7">
    <source>
        <dbReference type="RuleBase" id="RU004453"/>
    </source>
</evidence>
<keyword evidence="8" id="KW-0479">Metal-binding</keyword>
<comment type="similarity">
    <text evidence="7">Belongs to the glycosyl hydrolase 18 family.</text>
</comment>
<dbReference type="GO" id="GO:0004568">
    <property type="term" value="F:chitinase activity"/>
    <property type="evidence" value="ECO:0007669"/>
    <property type="project" value="TreeGrafter"/>
</dbReference>
<dbReference type="PANTHER" id="PTHR45708:SF49">
    <property type="entry name" value="ENDOCHITINASE"/>
    <property type="match status" value="1"/>
</dbReference>
<evidence type="ECO:0000256" key="5">
    <source>
        <dbReference type="ARBA" id="ARBA00023295"/>
    </source>
</evidence>
<dbReference type="InterPro" id="IPR010241">
    <property type="entry name" value="Fd_pln"/>
</dbReference>
<dbReference type="GO" id="GO:0046872">
    <property type="term" value="F:metal ion binding"/>
    <property type="evidence" value="ECO:0007669"/>
    <property type="project" value="UniProtKB-KW"/>
</dbReference>
<comment type="caution">
    <text evidence="12">The sequence shown here is derived from an EMBL/GenBank/DDBJ whole genome shotgun (WGS) entry which is preliminary data.</text>
</comment>
<evidence type="ECO:0000313" key="13">
    <source>
        <dbReference type="Proteomes" id="UP000604825"/>
    </source>
</evidence>
<dbReference type="EMBL" id="CAJGYO010000005">
    <property type="protein sequence ID" value="CAD6229010.1"/>
    <property type="molecule type" value="Genomic_DNA"/>
</dbReference>
<evidence type="ECO:0000259" key="10">
    <source>
        <dbReference type="PROSITE" id="PS51085"/>
    </source>
</evidence>
<dbReference type="PANTHER" id="PTHR45708">
    <property type="entry name" value="ENDOCHITINASE"/>
    <property type="match status" value="1"/>
</dbReference>
<dbReference type="PROSITE" id="PS01095">
    <property type="entry name" value="GH18_1"/>
    <property type="match status" value="1"/>
</dbReference>
<feature type="domain" description="GH18" evidence="11">
    <location>
        <begin position="19"/>
        <end position="333"/>
    </location>
</feature>
<proteinExistence type="inferred from homology"/>
<comment type="subcellular location">
    <subcellularLocation>
        <location evidence="8">Plastid</location>
        <location evidence="8">Chloroplast</location>
    </subcellularLocation>
</comment>
<sequence>MLLATALALAGLAAGARAGGIAIYWGQNGNEGTLAQTCATGNYKFVNVAFLPTFGKGQTPVLNLAGHCDPASNGYGLSSPDDARSVAAYLWNNYLGGRSSKTSRPLGDAVLDGIDFDIESGGSLYWDDLAKALKSYSRRVYLSAAPQCPFPDASLGTALGTGLFDYVWVQFYNNPPCQFSSGRKAFLDAWKQWQSVPAGKIFLGLPASKSAAGTGFVPAVQLTSQVLPLIKGSPKYGGVMLCPPCQYSASAGVGSLASAWAQWTSIRAGRVFLGLPAAPQAAGSGFVPATDLVAQVLPVVKNSTKYGGIMLWSRYYDGLTGYSNAVKSQVQQSLVRMATAAAATMYSIPVPSAMRCRTFSTSIKTDAPRVASPTPRLASLAWGAGARVARRFRASAAVHKVKLVGPDGSESELEVAAEEAGLELPFSCRAGSCSACAGKLASGEVDQSEGSFLDDAQMAEGYVLTCVSYPRADCVIYADKEEEVH</sequence>
<comment type="similarity">
    <text evidence="8">Belongs to the 2Fe2S plant-type ferredoxin family.</text>
</comment>
<organism evidence="12 13">
    <name type="scientific">Miscanthus lutarioriparius</name>
    <dbReference type="NCBI Taxonomy" id="422564"/>
    <lineage>
        <taxon>Eukaryota</taxon>
        <taxon>Viridiplantae</taxon>
        <taxon>Streptophyta</taxon>
        <taxon>Embryophyta</taxon>
        <taxon>Tracheophyta</taxon>
        <taxon>Spermatophyta</taxon>
        <taxon>Magnoliopsida</taxon>
        <taxon>Liliopsida</taxon>
        <taxon>Poales</taxon>
        <taxon>Poaceae</taxon>
        <taxon>PACMAD clade</taxon>
        <taxon>Panicoideae</taxon>
        <taxon>Andropogonodae</taxon>
        <taxon>Andropogoneae</taxon>
        <taxon>Saccharinae</taxon>
        <taxon>Miscanthus</taxon>
    </lineage>
</organism>
<keyword evidence="8" id="KW-0408">Iron</keyword>
<evidence type="ECO:0000256" key="6">
    <source>
        <dbReference type="RuleBase" id="RU000489"/>
    </source>
</evidence>
<evidence type="ECO:0000313" key="12">
    <source>
        <dbReference type="EMBL" id="CAD6229010.1"/>
    </source>
</evidence>
<dbReference type="CDD" id="cd02877">
    <property type="entry name" value="GH18_hevamine_XipI_class_III"/>
    <property type="match status" value="1"/>
</dbReference>
<dbReference type="Gene3D" id="3.20.20.80">
    <property type="entry name" value="Glycosidases"/>
    <property type="match status" value="2"/>
</dbReference>
<keyword evidence="9" id="KW-0732">Signal</keyword>
<comment type="function">
    <text evidence="8">Ferredoxins are iron-sulfur proteins that transfer electrons in a wide variety of metabolic reactions.</text>
</comment>
<dbReference type="InterPro" id="IPR045321">
    <property type="entry name" value="Cts1-like"/>
</dbReference>
<dbReference type="GO" id="GO:0005975">
    <property type="term" value="P:carbohydrate metabolic process"/>
    <property type="evidence" value="ECO:0007669"/>
    <property type="project" value="InterPro"/>
</dbReference>
<keyword evidence="2 6" id="KW-0378">Hydrolase</keyword>
<dbReference type="InterPro" id="IPR001579">
    <property type="entry name" value="Glyco_hydro_18_chit_AS"/>
</dbReference>
<dbReference type="InterPro" id="IPR036010">
    <property type="entry name" value="2Fe-2S_ferredoxin-like_sf"/>
</dbReference>
<evidence type="ECO:0000256" key="1">
    <source>
        <dbReference type="ARBA" id="ARBA00022714"/>
    </source>
</evidence>
<keyword evidence="13" id="KW-1185">Reference proteome</keyword>
<keyword evidence="8" id="KW-0934">Plastid</keyword>
<evidence type="ECO:0000256" key="3">
    <source>
        <dbReference type="ARBA" id="ARBA00022946"/>
    </source>
</evidence>
<dbReference type="InterPro" id="IPR017853">
    <property type="entry name" value="GH"/>
</dbReference>
<keyword evidence="8" id="KW-0249">Electron transport</keyword>
<dbReference type="Pfam" id="PF00111">
    <property type="entry name" value="Fer2"/>
    <property type="match status" value="1"/>
</dbReference>
<keyword evidence="8" id="KW-0813">Transport</keyword>
<evidence type="ECO:0000256" key="8">
    <source>
        <dbReference type="RuleBase" id="RU364001"/>
    </source>
</evidence>